<evidence type="ECO:0000313" key="3">
    <source>
        <dbReference type="EMBL" id="KAA8823850.1"/>
    </source>
</evidence>
<dbReference type="PANTHER" id="PTHR32294:SF0">
    <property type="entry name" value="DNA POLYMERASE III SUBUNIT ALPHA"/>
    <property type="match status" value="1"/>
</dbReference>
<dbReference type="Gene3D" id="3.20.20.140">
    <property type="entry name" value="Metal-dependent hydrolases"/>
    <property type="match status" value="1"/>
</dbReference>
<dbReference type="EMBL" id="RZUG01000021">
    <property type="protein sequence ID" value="KAA8823850.1"/>
    <property type="molecule type" value="Genomic_DNA"/>
</dbReference>
<gene>
    <name evidence="3" type="ORF">EMO92_09530</name>
</gene>
<dbReference type="SUPFAM" id="SSF89550">
    <property type="entry name" value="PHP domain-like"/>
    <property type="match status" value="1"/>
</dbReference>
<evidence type="ECO:0000259" key="2">
    <source>
        <dbReference type="SMART" id="SM00481"/>
    </source>
</evidence>
<evidence type="ECO:0000313" key="4">
    <source>
        <dbReference type="Proteomes" id="UP000326251"/>
    </source>
</evidence>
<dbReference type="Pfam" id="PF02811">
    <property type="entry name" value="PHP"/>
    <property type="match status" value="1"/>
</dbReference>
<feature type="domain" description="Polymerase/histidinol phosphatase N-terminal" evidence="2">
    <location>
        <begin position="35"/>
        <end position="102"/>
    </location>
</feature>
<name>A0A5J5E3V2_9BIFI</name>
<dbReference type="Proteomes" id="UP000326251">
    <property type="component" value="Unassembled WGS sequence"/>
</dbReference>
<dbReference type="SMART" id="SM00481">
    <property type="entry name" value="POLIIIAc"/>
    <property type="match status" value="1"/>
</dbReference>
<dbReference type="InterPro" id="IPR004805">
    <property type="entry name" value="DnaE2/DnaE/PolC"/>
</dbReference>
<sequence length="597" mass="66034">MTNSRYVLFFSSRCDDRHTIHFPERTLMTSGDGFVHLHVHSSFSMIDGGSSISELVQTAVGIGQPAIGLTDHGVVNGLFDFWKTCRQTGIQPVLGLEAYVTPETDRRDTSPISWDPTPRRRRNPDDVGGNGRGTHLSLWAETDEGLENMFSMSSAANLEGRVGRYPRMDRELLSRYAAGLICGSGCPSGAIQTRLRLGQFDDALRMAGDLQDIFGRGNFFVEIMDHGLEMERRVRSGLLEIARKLDAPMVATADVHYASPAARIAQEMRMCIEAGDSWNNPSRFRLYGERYHLLSGYEMRSLFADIPEACDNTLLIAERCRAGFHPQAEGSLMPTHNYCPEESAASALRRMVEAGADRLHGAMTDDIRKRMEQELYAIGLVHAEEYLLAVADMKQQLEESGYVFADSEGRARASLVCHALGITQTNPMELGMSAGRFINGRNPKFPVVTLRGKSGIAPLALKVMRERYGEGHVAPTVEYVKYGLAKAIRAVSGALGQQHGVSSGAEAIGDWMHDERLRDVEDRIAQFPQRRFVREGSIVLSARPLSEFTSLIQQVDGTVAVAFDSHTCTELGLPRVNILGSTALARSKNKRQFDTLF</sequence>
<dbReference type="AlphaFoldDB" id="A0A5J5E3V2"/>
<dbReference type="GO" id="GO:0008408">
    <property type="term" value="F:3'-5' exonuclease activity"/>
    <property type="evidence" value="ECO:0007669"/>
    <property type="project" value="InterPro"/>
</dbReference>
<organism evidence="3 4">
    <name type="scientific">Bifidobacterium reuteri</name>
    <dbReference type="NCBI Taxonomy" id="983706"/>
    <lineage>
        <taxon>Bacteria</taxon>
        <taxon>Bacillati</taxon>
        <taxon>Actinomycetota</taxon>
        <taxon>Actinomycetes</taxon>
        <taxon>Bifidobacteriales</taxon>
        <taxon>Bifidobacteriaceae</taxon>
        <taxon>Bifidobacterium</taxon>
    </lineage>
</organism>
<dbReference type="InterPro" id="IPR011708">
    <property type="entry name" value="DNA_pol3_alpha_NTPase_dom"/>
</dbReference>
<protein>
    <submittedName>
        <fullName evidence="3">PHP domain-containing protein</fullName>
    </submittedName>
</protein>
<dbReference type="InterPro" id="IPR004013">
    <property type="entry name" value="PHP_dom"/>
</dbReference>
<dbReference type="InterPro" id="IPR003141">
    <property type="entry name" value="Pol/His_phosphatase_N"/>
</dbReference>
<accession>A0A5J5E3V2</accession>
<dbReference type="PANTHER" id="PTHR32294">
    <property type="entry name" value="DNA POLYMERASE III SUBUNIT ALPHA"/>
    <property type="match status" value="1"/>
</dbReference>
<comment type="caution">
    <text evidence="3">The sequence shown here is derived from an EMBL/GenBank/DDBJ whole genome shotgun (WGS) entry which is preliminary data.</text>
</comment>
<evidence type="ECO:0000256" key="1">
    <source>
        <dbReference type="SAM" id="MobiDB-lite"/>
    </source>
</evidence>
<reference evidence="3 4" key="1">
    <citation type="journal article" date="2019" name="Syst. Appl. Microbiol.">
        <title>Characterization of Bifidobacterium species in feaces of the Egyptian fruit bat: Description of B. vespertilionis sp. nov. and B. rousetti sp. nov.</title>
        <authorList>
            <person name="Modesto M."/>
            <person name="Satti M."/>
            <person name="Watanabe K."/>
            <person name="Puglisi E."/>
            <person name="Morelli L."/>
            <person name="Huang C.-H."/>
            <person name="Liou J.-S."/>
            <person name="Miyashita M."/>
            <person name="Tamura T."/>
            <person name="Saito S."/>
            <person name="Mori K."/>
            <person name="Huang L."/>
            <person name="Sciavilla P."/>
            <person name="Sandri C."/>
            <person name="Spiezio C."/>
            <person name="Vitali F."/>
            <person name="Cavalieri D."/>
            <person name="Perpetuini G."/>
            <person name="Tofalo R."/>
            <person name="Bonetti A."/>
            <person name="Arita M."/>
            <person name="Mattarelli P."/>
        </authorList>
    </citation>
    <scope>NUCLEOTIDE SEQUENCE [LARGE SCALE GENOMIC DNA]</scope>
    <source>
        <strain evidence="3 4">RST19</strain>
    </source>
</reference>
<dbReference type="GO" id="GO:0006260">
    <property type="term" value="P:DNA replication"/>
    <property type="evidence" value="ECO:0007669"/>
    <property type="project" value="InterPro"/>
</dbReference>
<dbReference type="InterPro" id="IPR016195">
    <property type="entry name" value="Pol/histidinol_Pase-like"/>
</dbReference>
<dbReference type="CDD" id="cd12113">
    <property type="entry name" value="PHP_PolIIIA_DnaE3"/>
    <property type="match status" value="1"/>
</dbReference>
<proteinExistence type="predicted"/>
<feature type="region of interest" description="Disordered" evidence="1">
    <location>
        <begin position="101"/>
        <end position="134"/>
    </location>
</feature>
<dbReference type="Pfam" id="PF07733">
    <property type="entry name" value="DNA_pol3_alpha"/>
    <property type="match status" value="1"/>
</dbReference>